<dbReference type="Proteomes" id="UP000809789">
    <property type="component" value="Unassembled WGS sequence"/>
</dbReference>
<proteinExistence type="predicted"/>
<dbReference type="InterPro" id="IPR018712">
    <property type="entry name" value="Tle1-like_cat"/>
</dbReference>
<gene>
    <name evidence="2" type="ORF">KVT40_001405</name>
</gene>
<protein>
    <recommendedName>
        <fullName evidence="1">T6SS Phospholipase effector Tle1-like catalytic domain-containing protein</fullName>
    </recommendedName>
</protein>
<accession>A0A8K0L4M2</accession>
<feature type="domain" description="T6SS Phospholipase effector Tle1-like catalytic" evidence="1">
    <location>
        <begin position="14"/>
        <end position="337"/>
    </location>
</feature>
<dbReference type="PANTHER" id="PTHR33840:SF16">
    <property type="entry name" value="DUF2235 DOMAIN-CONTAINING PROTEIN"/>
    <property type="match status" value="1"/>
</dbReference>
<comment type="caution">
    <text evidence="2">The sequence shown here is derived from an EMBL/GenBank/DDBJ whole genome shotgun (WGS) entry which is preliminary data.</text>
</comment>
<evidence type="ECO:0000313" key="2">
    <source>
        <dbReference type="EMBL" id="KAG8629786.1"/>
    </source>
</evidence>
<dbReference type="Pfam" id="PF09994">
    <property type="entry name" value="T6SS_Tle1-like_cat"/>
    <property type="match status" value="1"/>
</dbReference>
<dbReference type="EMBL" id="JAESVG020000002">
    <property type="protein sequence ID" value="KAG8629786.1"/>
    <property type="molecule type" value="Genomic_DNA"/>
</dbReference>
<dbReference type="OrthoDB" id="3057168at2759"/>
<keyword evidence="3" id="KW-1185">Reference proteome</keyword>
<dbReference type="AlphaFoldDB" id="A0A8K0L4M2"/>
<name>A0A8K0L4M2_9PEZI</name>
<organism evidence="2 3">
    <name type="scientific">Elsinoe batatas</name>
    <dbReference type="NCBI Taxonomy" id="2601811"/>
    <lineage>
        <taxon>Eukaryota</taxon>
        <taxon>Fungi</taxon>
        <taxon>Dikarya</taxon>
        <taxon>Ascomycota</taxon>
        <taxon>Pezizomycotina</taxon>
        <taxon>Dothideomycetes</taxon>
        <taxon>Dothideomycetidae</taxon>
        <taxon>Myriangiales</taxon>
        <taxon>Elsinoaceae</taxon>
        <taxon>Elsinoe</taxon>
    </lineage>
</organism>
<evidence type="ECO:0000259" key="1">
    <source>
        <dbReference type="Pfam" id="PF09994"/>
    </source>
</evidence>
<dbReference type="PANTHER" id="PTHR33840">
    <property type="match status" value="1"/>
</dbReference>
<evidence type="ECO:0000313" key="3">
    <source>
        <dbReference type="Proteomes" id="UP000809789"/>
    </source>
</evidence>
<reference evidence="2" key="1">
    <citation type="submission" date="2021-07" db="EMBL/GenBank/DDBJ databases">
        <title>Elsinoe batatas strain:CRI-CJ2 Genome sequencing and assembly.</title>
        <authorList>
            <person name="Huang L."/>
        </authorList>
    </citation>
    <scope>NUCLEOTIDE SEQUENCE</scope>
    <source>
        <strain evidence="2">CRI-CJ2</strain>
    </source>
</reference>
<sequence>MPSFDQLSEPSKMKRIIICCDGTWQSSNHGLEGVVPSNVAKISRAISKYEETSNGQIIHQIVYYDAGVGTGTDVSGEGKQSWTAWANSYIAAGVRRWEGGLGAGLDENVNEAYNFIVNNYNKGDELYFFGFSRGAFTARAVAGLVASVGICTNLMMDDYPAMYAAYKSRPKDKDIDDTVWAKEPPKPNPQNKPAGSEWLARCVDRDPTIKVVGVFDTVGALGLPDTVHLRFNSLREHFGFHNTDLLPEVENGFHALALDEHRRSFSPTLWSLTDKPVKDHPGHPKREDRPKQRLVQCWFPGMHINIGGGSSDVANEAKAKQTDMEAMANITYAWMVDRVRESTRLCFDWQALGKIAEAYNKSVHASNGTYTPSGWDLGPISDPWKKMWLGGSLDRTPGEYHDTRVTEEYIHPIVEYALRSKKYPLQKDHSLKDFKRVKRSDGDGYEWRKTIGGKTVSIKEFVIPGDKEDLPRIERWVMMNGTQQGFQGLQPSWEKVKAQERDGFMETASFINELDKANGIKLAEPRFSDSSAKFTQTGFR</sequence>